<organism evidence="2 3">
    <name type="scientific">Cephalotrichum gorgonifer</name>
    <dbReference type="NCBI Taxonomy" id="2041049"/>
    <lineage>
        <taxon>Eukaryota</taxon>
        <taxon>Fungi</taxon>
        <taxon>Dikarya</taxon>
        <taxon>Ascomycota</taxon>
        <taxon>Pezizomycotina</taxon>
        <taxon>Sordariomycetes</taxon>
        <taxon>Hypocreomycetidae</taxon>
        <taxon>Microascales</taxon>
        <taxon>Microascaceae</taxon>
        <taxon>Cephalotrichum</taxon>
    </lineage>
</organism>
<evidence type="ECO:0000313" key="3">
    <source>
        <dbReference type="Proteomes" id="UP001187682"/>
    </source>
</evidence>
<dbReference type="Proteomes" id="UP001187682">
    <property type="component" value="Unassembled WGS sequence"/>
</dbReference>
<feature type="region of interest" description="Disordered" evidence="1">
    <location>
        <begin position="130"/>
        <end position="151"/>
    </location>
</feature>
<gene>
    <name evidence="2" type="ORF">DNG_01724</name>
</gene>
<protein>
    <submittedName>
        <fullName evidence="2">Uncharacterized protein</fullName>
    </submittedName>
</protein>
<evidence type="ECO:0000256" key="1">
    <source>
        <dbReference type="SAM" id="MobiDB-lite"/>
    </source>
</evidence>
<comment type="caution">
    <text evidence="2">The sequence shown here is derived from an EMBL/GenBank/DDBJ whole genome shotgun (WGS) entry which is preliminary data.</text>
</comment>
<keyword evidence="3" id="KW-1185">Reference proteome</keyword>
<reference evidence="2" key="1">
    <citation type="submission" date="2018-03" db="EMBL/GenBank/DDBJ databases">
        <authorList>
            <person name="Guldener U."/>
        </authorList>
    </citation>
    <scope>NUCLEOTIDE SEQUENCE</scope>
</reference>
<accession>A0AAE8MT66</accession>
<evidence type="ECO:0000313" key="2">
    <source>
        <dbReference type="EMBL" id="SPN98680.1"/>
    </source>
</evidence>
<proteinExistence type="predicted"/>
<dbReference type="EMBL" id="ONZQ02000002">
    <property type="protein sequence ID" value="SPN98680.1"/>
    <property type="molecule type" value="Genomic_DNA"/>
</dbReference>
<dbReference type="AlphaFoldDB" id="A0AAE8MT66"/>
<sequence>MSDNKDEIDPYAFDIQLNIDDDDRDYRRYNDGDETQRPDILDDRCDDLLLMARIDRIVHGTEAESGKPATLIVFGFRFHGINEERRFREAIIDITFRDEQKRHASDPEVTALWPNGDFTLGDPTEVQVEESKSTEAGADAKAGGGGAETGGRISQKWERRLNYKKTDRSTMTGSIVLDTNVRKFGKNNGVRLTIAENSLARSGLVTDLRAAVLLRRQSVADNFLATVRIEAKAHFFYNAVKELRKLSPFGRRPADPVKFVPGVQYLRPPTLAGFLEAKLAEKIDEKELNAAKLDSLAGALGTTVLATS</sequence>
<name>A0AAE8MT66_9PEZI</name>